<keyword evidence="2" id="KW-1185">Reference proteome</keyword>
<comment type="caution">
    <text evidence="1">The sequence shown here is derived from an EMBL/GenBank/DDBJ whole genome shotgun (WGS) entry which is preliminary data.</text>
</comment>
<dbReference type="SUPFAM" id="SSF55729">
    <property type="entry name" value="Acyl-CoA N-acyltransferases (Nat)"/>
    <property type="match status" value="1"/>
</dbReference>
<proteinExistence type="predicted"/>
<dbReference type="Proteomes" id="UP001230328">
    <property type="component" value="Unassembled WGS sequence"/>
</dbReference>
<name>A0ABU0SGC3_9ACTN</name>
<evidence type="ECO:0000313" key="2">
    <source>
        <dbReference type="Proteomes" id="UP001230328"/>
    </source>
</evidence>
<gene>
    <name evidence="1" type="ORF">QF035_000190</name>
</gene>
<dbReference type="InterPro" id="IPR016181">
    <property type="entry name" value="Acyl_CoA_acyltransferase"/>
</dbReference>
<evidence type="ECO:0008006" key="3">
    <source>
        <dbReference type="Google" id="ProtNLM"/>
    </source>
</evidence>
<organism evidence="1 2">
    <name type="scientific">Streptomyces umbrinus</name>
    <dbReference type="NCBI Taxonomy" id="67370"/>
    <lineage>
        <taxon>Bacteria</taxon>
        <taxon>Bacillati</taxon>
        <taxon>Actinomycetota</taxon>
        <taxon>Actinomycetes</taxon>
        <taxon>Kitasatosporales</taxon>
        <taxon>Streptomycetaceae</taxon>
        <taxon>Streptomyces</taxon>
        <taxon>Streptomyces phaeochromogenes group</taxon>
    </lineage>
</organism>
<dbReference type="EMBL" id="JAUSZI010000002">
    <property type="protein sequence ID" value="MDQ1022608.1"/>
    <property type="molecule type" value="Genomic_DNA"/>
</dbReference>
<protein>
    <recommendedName>
        <fullName evidence="3">GNAT family N-acetyltransferase</fullName>
    </recommendedName>
</protein>
<sequence>MIDLRHYGHDDLSQIRQVLLDVHADIPEYHVGSEFDERFPWFVDHWGGQPEYRCVIGYDETEPVGFVYGAPLSVSLG</sequence>
<accession>A0ABU0SGC3</accession>
<evidence type="ECO:0000313" key="1">
    <source>
        <dbReference type="EMBL" id="MDQ1022608.1"/>
    </source>
</evidence>
<reference evidence="1 2" key="1">
    <citation type="submission" date="2023-07" db="EMBL/GenBank/DDBJ databases">
        <title>Comparative genomics of wheat-associated soil bacteria to identify genetic determinants of phenazine resistance.</title>
        <authorList>
            <person name="Mouncey N."/>
        </authorList>
    </citation>
    <scope>NUCLEOTIDE SEQUENCE [LARGE SCALE GENOMIC DNA]</scope>
    <source>
        <strain evidence="1 2">V2I4</strain>
    </source>
</reference>
<dbReference type="RefSeq" id="WP_307517479.1">
    <property type="nucleotide sequence ID" value="NZ_JAUSZI010000002.1"/>
</dbReference>